<dbReference type="Proteomes" id="UP000799770">
    <property type="component" value="Unassembled WGS sequence"/>
</dbReference>
<feature type="compositionally biased region" description="Basic and acidic residues" evidence="1">
    <location>
        <begin position="437"/>
        <end position="455"/>
    </location>
</feature>
<evidence type="ECO:0000256" key="1">
    <source>
        <dbReference type="SAM" id="MobiDB-lite"/>
    </source>
</evidence>
<evidence type="ECO:0000313" key="3">
    <source>
        <dbReference type="Proteomes" id="UP000799770"/>
    </source>
</evidence>
<dbReference type="OrthoDB" id="3786150at2759"/>
<feature type="region of interest" description="Disordered" evidence="1">
    <location>
        <begin position="226"/>
        <end position="276"/>
    </location>
</feature>
<feature type="region of interest" description="Disordered" evidence="1">
    <location>
        <begin position="437"/>
        <end position="483"/>
    </location>
</feature>
<dbReference type="AlphaFoldDB" id="A0A6A5YVR0"/>
<feature type="region of interest" description="Disordered" evidence="1">
    <location>
        <begin position="1"/>
        <end position="23"/>
    </location>
</feature>
<gene>
    <name evidence="2" type="ORF">BDV96DRAFT_583465</name>
</gene>
<accession>A0A6A5YVR0</accession>
<dbReference type="EMBL" id="ML977337">
    <property type="protein sequence ID" value="KAF2110627.1"/>
    <property type="molecule type" value="Genomic_DNA"/>
</dbReference>
<name>A0A6A5YVR0_9PLEO</name>
<sequence>MTEAGPIFNNYDDQPAARSSNAATSPALWEDVVQRFHHGRYHEIVEGDTVTKIDQKEMVLFKMMDMRPARQDDPDGEPRRLPMVYECKGIPLNWKNKVLVKAMNDRRYQALQRARNAPRWDARERAHIVALLNEFPDISITELTERLNFRFKGDAVESSMLPPHKLHPGRTIEDVRAEYLEHKEKYDAGIVPTAPRMNKELGLEEKKTAKALEEIYKIFAPTDKDGKPINVPAKRTRRSKKEIEKDDSLDYTNDGGEADEADESMTSMSTSPKKFSVATPKAKEILKPKSQIAKAIKGKTSTSALPVKKSKAVKATRTAPDASKLAKKRKAMDDFPSNSMPIPLMKSRKRVKLSDVMLADKLESAARDPKKAQLFRMQDENGNYTKKFDDQLLSLAGYSSDEAEAAGALVQMSAGPDRMDALVKELLEVADLIRDRATAMRETEEVSARVDRDGDSEMEDSVEEGSDDSGAAEEEDDDEEIII</sequence>
<keyword evidence="3" id="KW-1185">Reference proteome</keyword>
<proteinExistence type="predicted"/>
<feature type="region of interest" description="Disordered" evidence="1">
    <location>
        <begin position="307"/>
        <end position="343"/>
    </location>
</feature>
<feature type="compositionally biased region" description="Polar residues" evidence="1">
    <location>
        <begin position="264"/>
        <end position="273"/>
    </location>
</feature>
<feature type="compositionally biased region" description="Acidic residues" evidence="1">
    <location>
        <begin position="456"/>
        <end position="483"/>
    </location>
</feature>
<reference evidence="2" key="1">
    <citation type="journal article" date="2020" name="Stud. Mycol.">
        <title>101 Dothideomycetes genomes: a test case for predicting lifestyles and emergence of pathogens.</title>
        <authorList>
            <person name="Haridas S."/>
            <person name="Albert R."/>
            <person name="Binder M."/>
            <person name="Bloem J."/>
            <person name="Labutti K."/>
            <person name="Salamov A."/>
            <person name="Andreopoulos B."/>
            <person name="Baker S."/>
            <person name="Barry K."/>
            <person name="Bills G."/>
            <person name="Bluhm B."/>
            <person name="Cannon C."/>
            <person name="Castanera R."/>
            <person name="Culley D."/>
            <person name="Daum C."/>
            <person name="Ezra D."/>
            <person name="Gonzalez J."/>
            <person name="Henrissat B."/>
            <person name="Kuo A."/>
            <person name="Liang C."/>
            <person name="Lipzen A."/>
            <person name="Lutzoni F."/>
            <person name="Magnuson J."/>
            <person name="Mondo S."/>
            <person name="Nolan M."/>
            <person name="Ohm R."/>
            <person name="Pangilinan J."/>
            <person name="Park H.-J."/>
            <person name="Ramirez L."/>
            <person name="Alfaro M."/>
            <person name="Sun H."/>
            <person name="Tritt A."/>
            <person name="Yoshinaga Y."/>
            <person name="Zwiers L.-H."/>
            <person name="Turgeon B."/>
            <person name="Goodwin S."/>
            <person name="Spatafora J."/>
            <person name="Crous P."/>
            <person name="Grigoriev I."/>
        </authorList>
    </citation>
    <scope>NUCLEOTIDE SEQUENCE</scope>
    <source>
        <strain evidence="2">CBS 627.86</strain>
    </source>
</reference>
<organism evidence="2 3">
    <name type="scientific">Lophiotrema nucula</name>
    <dbReference type="NCBI Taxonomy" id="690887"/>
    <lineage>
        <taxon>Eukaryota</taxon>
        <taxon>Fungi</taxon>
        <taxon>Dikarya</taxon>
        <taxon>Ascomycota</taxon>
        <taxon>Pezizomycotina</taxon>
        <taxon>Dothideomycetes</taxon>
        <taxon>Pleosporomycetidae</taxon>
        <taxon>Pleosporales</taxon>
        <taxon>Lophiotremataceae</taxon>
        <taxon>Lophiotrema</taxon>
    </lineage>
</organism>
<protein>
    <submittedName>
        <fullName evidence="2">Uncharacterized protein</fullName>
    </submittedName>
</protein>
<evidence type="ECO:0000313" key="2">
    <source>
        <dbReference type="EMBL" id="KAF2110627.1"/>
    </source>
</evidence>